<evidence type="ECO:0000313" key="1">
    <source>
        <dbReference type="EMBL" id="GIX71540.1"/>
    </source>
</evidence>
<name>A0AAV4MI65_CAEEX</name>
<dbReference type="EMBL" id="BPLR01019762">
    <property type="protein sequence ID" value="GIX71540.1"/>
    <property type="molecule type" value="Genomic_DNA"/>
</dbReference>
<evidence type="ECO:0000313" key="2">
    <source>
        <dbReference type="Proteomes" id="UP001054945"/>
    </source>
</evidence>
<dbReference type="AlphaFoldDB" id="A0AAV4MI65"/>
<protein>
    <submittedName>
        <fullName evidence="1">Uncharacterized protein</fullName>
    </submittedName>
</protein>
<accession>A0AAV4MI65</accession>
<proteinExistence type="predicted"/>
<sequence>MEYFFRIFLSEVNDAYCKILQTGHLQRHPILSIPHPSSEHSLYLFMPEEFAPDTKGKKPSIPTAHVEVLHLLFRSDIWGTRHPSSIVMDTVSGRTFRAEIF</sequence>
<keyword evidence="2" id="KW-1185">Reference proteome</keyword>
<dbReference type="Proteomes" id="UP001054945">
    <property type="component" value="Unassembled WGS sequence"/>
</dbReference>
<organism evidence="1 2">
    <name type="scientific">Caerostris extrusa</name>
    <name type="common">Bark spider</name>
    <name type="synonym">Caerostris bankana</name>
    <dbReference type="NCBI Taxonomy" id="172846"/>
    <lineage>
        <taxon>Eukaryota</taxon>
        <taxon>Metazoa</taxon>
        <taxon>Ecdysozoa</taxon>
        <taxon>Arthropoda</taxon>
        <taxon>Chelicerata</taxon>
        <taxon>Arachnida</taxon>
        <taxon>Araneae</taxon>
        <taxon>Araneomorphae</taxon>
        <taxon>Entelegynae</taxon>
        <taxon>Araneoidea</taxon>
        <taxon>Araneidae</taxon>
        <taxon>Caerostris</taxon>
    </lineage>
</organism>
<comment type="caution">
    <text evidence="1">The sequence shown here is derived from an EMBL/GenBank/DDBJ whole genome shotgun (WGS) entry which is preliminary data.</text>
</comment>
<gene>
    <name evidence="1" type="ORF">CEXT_529991</name>
</gene>
<reference evidence="1 2" key="1">
    <citation type="submission" date="2021-06" db="EMBL/GenBank/DDBJ databases">
        <title>Caerostris extrusa draft genome.</title>
        <authorList>
            <person name="Kono N."/>
            <person name="Arakawa K."/>
        </authorList>
    </citation>
    <scope>NUCLEOTIDE SEQUENCE [LARGE SCALE GENOMIC DNA]</scope>
</reference>